<dbReference type="InterPro" id="IPR001584">
    <property type="entry name" value="Integrase_cat-core"/>
</dbReference>
<organism evidence="2 3">
    <name type="scientific">Enterococcus hulanensis</name>
    <dbReference type="NCBI Taxonomy" id="2559929"/>
    <lineage>
        <taxon>Bacteria</taxon>
        <taxon>Bacillati</taxon>
        <taxon>Bacillota</taxon>
        <taxon>Bacilli</taxon>
        <taxon>Lactobacillales</taxon>
        <taxon>Enterococcaceae</taxon>
        <taxon>Enterococcus</taxon>
    </lineage>
</organism>
<dbReference type="EMBL" id="JARPYI010000004">
    <property type="protein sequence ID" value="MDT2600024.1"/>
    <property type="molecule type" value="Genomic_DNA"/>
</dbReference>
<dbReference type="Pfam" id="PF13333">
    <property type="entry name" value="rve_2"/>
    <property type="match status" value="1"/>
</dbReference>
<sequence>MGQRATRILFGHMKDELPDLHQWNSFQQLQAAINEYMGCYNNECYQWNLAKFSLNQYDEFIKAGEYPLKKLVPTPERPMVLQS</sequence>
<dbReference type="RefSeq" id="WP_311822895.1">
    <property type="nucleotide sequence ID" value="NZ_JARPYF010000007.1"/>
</dbReference>
<feature type="domain" description="Integrase catalytic" evidence="1">
    <location>
        <begin position="9"/>
        <end position="54"/>
    </location>
</feature>
<evidence type="ECO:0000313" key="2">
    <source>
        <dbReference type="EMBL" id="MDT2600024.1"/>
    </source>
</evidence>
<accession>A0ABU3EYS4</accession>
<evidence type="ECO:0000313" key="3">
    <source>
        <dbReference type="Proteomes" id="UP001252875"/>
    </source>
</evidence>
<gene>
    <name evidence="2" type="ORF">P7D85_09565</name>
</gene>
<name>A0ABU3EYS4_9ENTE</name>
<keyword evidence="3" id="KW-1185">Reference proteome</keyword>
<protein>
    <submittedName>
        <fullName evidence="2">IS3 family transposase</fullName>
    </submittedName>
</protein>
<reference evidence="2 3" key="1">
    <citation type="submission" date="2023-03" db="EMBL/GenBank/DDBJ databases">
        <authorList>
            <person name="Shen W."/>
            <person name="Cai J."/>
        </authorList>
    </citation>
    <scope>NUCLEOTIDE SEQUENCE [LARGE SCALE GENOMIC DNA]</scope>
    <source>
        <strain evidence="2 3">D6-4</strain>
    </source>
</reference>
<comment type="caution">
    <text evidence="2">The sequence shown here is derived from an EMBL/GenBank/DDBJ whole genome shotgun (WGS) entry which is preliminary data.</text>
</comment>
<proteinExistence type="predicted"/>
<dbReference type="Proteomes" id="UP001252875">
    <property type="component" value="Unassembled WGS sequence"/>
</dbReference>
<evidence type="ECO:0000259" key="1">
    <source>
        <dbReference type="Pfam" id="PF13333"/>
    </source>
</evidence>